<evidence type="ECO:0000313" key="4">
    <source>
        <dbReference type="Proteomes" id="UP000000763"/>
    </source>
</evidence>
<gene>
    <name evidence="3" type="ORF">OSJNBa0001B21.10</name>
    <name evidence="2" type="ORF">P0506C10.35</name>
</gene>
<dbReference type="EMBL" id="AP005723">
    <property type="protein sequence ID" value="BAD54607.1"/>
    <property type="molecule type" value="Genomic_DNA"/>
</dbReference>
<evidence type="ECO:0000313" key="2">
    <source>
        <dbReference type="EMBL" id="BAD54245.1"/>
    </source>
</evidence>
<reference evidence="4" key="4">
    <citation type="journal article" date="2008" name="Nucleic Acids Res.">
        <title>The rice annotation project database (RAP-DB): 2008 update.</title>
        <authorList>
            <consortium name="The rice annotation project (RAP)"/>
        </authorList>
    </citation>
    <scope>GENOME REANNOTATION</scope>
    <source>
        <strain evidence="4">cv. Nipponbare</strain>
    </source>
</reference>
<protein>
    <submittedName>
        <fullName evidence="3">Uncharacterized protein</fullName>
    </submittedName>
</protein>
<accession>Q5Z5G2</accession>
<evidence type="ECO:0000256" key="1">
    <source>
        <dbReference type="SAM" id="Phobius"/>
    </source>
</evidence>
<dbReference type="AlphaFoldDB" id="Q5Z5G2"/>
<organism evidence="3 4">
    <name type="scientific">Oryza sativa subsp. japonica</name>
    <name type="common">Rice</name>
    <dbReference type="NCBI Taxonomy" id="39947"/>
    <lineage>
        <taxon>Eukaryota</taxon>
        <taxon>Viridiplantae</taxon>
        <taxon>Streptophyta</taxon>
        <taxon>Embryophyta</taxon>
        <taxon>Tracheophyta</taxon>
        <taxon>Spermatophyta</taxon>
        <taxon>Magnoliopsida</taxon>
        <taxon>Liliopsida</taxon>
        <taxon>Poales</taxon>
        <taxon>Poaceae</taxon>
        <taxon>BOP clade</taxon>
        <taxon>Oryzoideae</taxon>
        <taxon>Oryzeae</taxon>
        <taxon>Oryzinae</taxon>
        <taxon>Oryza</taxon>
        <taxon>Oryza sativa</taxon>
    </lineage>
</organism>
<dbReference type="Proteomes" id="UP000000763">
    <property type="component" value="Chromosome 6"/>
</dbReference>
<keyword evidence="1" id="KW-0472">Membrane</keyword>
<name>Q5Z5G2_ORYSJ</name>
<keyword evidence="1" id="KW-0812">Transmembrane</keyword>
<feature type="transmembrane region" description="Helical" evidence="1">
    <location>
        <begin position="12"/>
        <end position="30"/>
    </location>
</feature>
<reference evidence="3" key="2">
    <citation type="submission" date="2002-09" db="EMBL/GenBank/DDBJ databases">
        <title>Oryza sativa nipponbare(GA3) genomic DNA, chromosome 6, BAC clone:OSJNBa0001B21.</title>
        <authorList>
            <person name="Sasaki T."/>
            <person name="Matsumoto T."/>
            <person name="Katayose Y."/>
        </authorList>
    </citation>
    <scope>NUCLEOTIDE SEQUENCE</scope>
</reference>
<sequence length="116" mass="13138">MMRQTLDKTALAYDRVIMIVLYVYYFVRYSKGKANVYGKMHNKSGPIYRSPIPLFVAPLDPQILPQRMHWIPNFSDDCSSRGCANVAAPPGLPSFGCDLAVPWLRCHVAVRGLTHR</sequence>
<keyword evidence="1" id="KW-1133">Transmembrane helix</keyword>
<evidence type="ECO:0000313" key="3">
    <source>
        <dbReference type="EMBL" id="BAD54607.1"/>
    </source>
</evidence>
<reference evidence="4" key="3">
    <citation type="journal article" date="2005" name="Nature">
        <title>The map-based sequence of the rice genome.</title>
        <authorList>
            <consortium name="International rice genome sequencing project (IRGSP)"/>
            <person name="Matsumoto T."/>
            <person name="Wu J."/>
            <person name="Kanamori H."/>
            <person name="Katayose Y."/>
            <person name="Fujisawa M."/>
            <person name="Namiki N."/>
            <person name="Mizuno H."/>
            <person name="Yamamoto K."/>
            <person name="Antonio B.A."/>
            <person name="Baba T."/>
            <person name="Sakata K."/>
            <person name="Nagamura Y."/>
            <person name="Aoki H."/>
            <person name="Arikawa K."/>
            <person name="Arita K."/>
            <person name="Bito T."/>
            <person name="Chiden Y."/>
            <person name="Fujitsuka N."/>
            <person name="Fukunaka R."/>
            <person name="Hamada M."/>
            <person name="Harada C."/>
            <person name="Hayashi A."/>
            <person name="Hijishita S."/>
            <person name="Honda M."/>
            <person name="Hosokawa S."/>
            <person name="Ichikawa Y."/>
            <person name="Idonuma A."/>
            <person name="Iijima M."/>
            <person name="Ikeda M."/>
            <person name="Ikeno M."/>
            <person name="Ito K."/>
            <person name="Ito S."/>
            <person name="Ito T."/>
            <person name="Ito Y."/>
            <person name="Ito Y."/>
            <person name="Iwabuchi A."/>
            <person name="Kamiya K."/>
            <person name="Karasawa W."/>
            <person name="Kurita K."/>
            <person name="Katagiri S."/>
            <person name="Kikuta A."/>
            <person name="Kobayashi H."/>
            <person name="Kobayashi N."/>
            <person name="Machita K."/>
            <person name="Maehara T."/>
            <person name="Masukawa M."/>
            <person name="Mizubayashi T."/>
            <person name="Mukai Y."/>
            <person name="Nagasaki H."/>
            <person name="Nagata Y."/>
            <person name="Naito S."/>
            <person name="Nakashima M."/>
            <person name="Nakama Y."/>
            <person name="Nakamichi Y."/>
            <person name="Nakamura M."/>
            <person name="Meguro A."/>
            <person name="Negishi M."/>
            <person name="Ohta I."/>
            <person name="Ohta T."/>
            <person name="Okamoto M."/>
            <person name="Ono N."/>
            <person name="Saji S."/>
            <person name="Sakaguchi M."/>
            <person name="Sakai K."/>
            <person name="Shibata M."/>
            <person name="Shimokawa T."/>
            <person name="Song J."/>
            <person name="Takazaki Y."/>
            <person name="Terasawa K."/>
            <person name="Tsugane M."/>
            <person name="Tsuji K."/>
            <person name="Ueda S."/>
            <person name="Waki K."/>
            <person name="Yamagata H."/>
            <person name="Yamamoto M."/>
            <person name="Yamamoto S."/>
            <person name="Yamane H."/>
            <person name="Yoshiki S."/>
            <person name="Yoshihara R."/>
            <person name="Yukawa K."/>
            <person name="Zhong H."/>
            <person name="Yano M."/>
            <person name="Yuan Q."/>
            <person name="Ouyang S."/>
            <person name="Liu J."/>
            <person name="Jones K.M."/>
            <person name="Gansberger K."/>
            <person name="Moffat K."/>
            <person name="Hill J."/>
            <person name="Bera J."/>
            <person name="Fadrosh D."/>
            <person name="Jin S."/>
            <person name="Johri S."/>
            <person name="Kim M."/>
            <person name="Overton L."/>
            <person name="Reardon M."/>
            <person name="Tsitrin T."/>
            <person name="Vuong H."/>
            <person name="Weaver B."/>
            <person name="Ciecko A."/>
            <person name="Tallon L."/>
            <person name="Jackson J."/>
            <person name="Pai G."/>
            <person name="Aken S.V."/>
            <person name="Utterback T."/>
            <person name="Reidmuller S."/>
            <person name="Feldblyum T."/>
            <person name="Hsiao J."/>
            <person name="Zismann V."/>
            <person name="Iobst S."/>
            <person name="de Vazeille A.R."/>
            <person name="Buell C.R."/>
            <person name="Ying K."/>
            <person name="Li Y."/>
            <person name="Lu T."/>
            <person name="Huang Y."/>
            <person name="Zhao Q."/>
            <person name="Feng Q."/>
            <person name="Zhang L."/>
            <person name="Zhu J."/>
            <person name="Weng Q."/>
            <person name="Mu J."/>
            <person name="Lu Y."/>
            <person name="Fan D."/>
            <person name="Liu Y."/>
            <person name="Guan J."/>
            <person name="Zhang Y."/>
            <person name="Yu S."/>
            <person name="Liu X."/>
            <person name="Zhang Y."/>
            <person name="Hong G."/>
            <person name="Han B."/>
            <person name="Choisne N."/>
            <person name="Demange N."/>
            <person name="Orjeda G."/>
            <person name="Samain S."/>
            <person name="Cattolico L."/>
            <person name="Pelletier E."/>
            <person name="Couloux A."/>
            <person name="Segurens B."/>
            <person name="Wincker P."/>
            <person name="D'Hont A."/>
            <person name="Scarpelli C."/>
            <person name="Weissenbach J."/>
            <person name="Salanoubat M."/>
            <person name="Quetier F."/>
            <person name="Yu Y."/>
            <person name="Kim H.R."/>
            <person name="Rambo T."/>
            <person name="Currie J."/>
            <person name="Collura K."/>
            <person name="Luo M."/>
            <person name="Yang T."/>
            <person name="Ammiraju J.S.S."/>
            <person name="Engler F."/>
            <person name="Soderlund C."/>
            <person name="Wing R.A."/>
            <person name="Palmer L.E."/>
            <person name="de la Bastide M."/>
            <person name="Spiegel L."/>
            <person name="Nascimento L."/>
            <person name="Zutavern T."/>
            <person name="O'Shaughnessy A."/>
            <person name="Dike S."/>
            <person name="Dedhia N."/>
            <person name="Preston R."/>
            <person name="Balija V."/>
            <person name="McCombie W.R."/>
            <person name="Chow T."/>
            <person name="Chen H."/>
            <person name="Chung M."/>
            <person name="Chen C."/>
            <person name="Shaw J."/>
            <person name="Wu H."/>
            <person name="Hsiao K."/>
            <person name="Chao Y."/>
            <person name="Chu M."/>
            <person name="Cheng C."/>
            <person name="Hour A."/>
            <person name="Lee P."/>
            <person name="Lin S."/>
            <person name="Lin Y."/>
            <person name="Liou J."/>
            <person name="Liu S."/>
            <person name="Hsing Y."/>
            <person name="Raghuvanshi S."/>
            <person name="Mohanty A."/>
            <person name="Bharti A.K."/>
            <person name="Gaur A."/>
            <person name="Gupta V."/>
            <person name="Kumar D."/>
            <person name="Ravi V."/>
            <person name="Vij S."/>
            <person name="Kapur A."/>
            <person name="Khurana P."/>
            <person name="Khurana P."/>
            <person name="Khurana J.P."/>
            <person name="Tyagi A.K."/>
            <person name="Gaikwad K."/>
            <person name="Singh A."/>
            <person name="Dalal V."/>
            <person name="Srivastava S."/>
            <person name="Dixit A."/>
            <person name="Pal A.K."/>
            <person name="Ghazi I.A."/>
            <person name="Yadav M."/>
            <person name="Pandit A."/>
            <person name="Bhargava A."/>
            <person name="Sureshbabu K."/>
            <person name="Batra K."/>
            <person name="Sharma T.R."/>
            <person name="Mohapatra T."/>
            <person name="Singh N.K."/>
            <person name="Messing J."/>
            <person name="Nelson A.B."/>
            <person name="Fuks G."/>
            <person name="Kavchok S."/>
            <person name="Keizer G."/>
            <person name="Linton E."/>
            <person name="Llaca V."/>
            <person name="Song R."/>
            <person name="Tanyolac B."/>
            <person name="Young S."/>
            <person name="Ho-Il K."/>
            <person name="Hahn J.H."/>
            <person name="Sangsakoo G."/>
            <person name="Vanavichit A."/>
            <person name="de Mattos Luiz.A.T."/>
            <person name="Zimmer P.D."/>
            <person name="Malone G."/>
            <person name="Dellagostin O."/>
            <person name="de Oliveira A.C."/>
            <person name="Bevan M."/>
            <person name="Bancroft I."/>
            <person name="Minx P."/>
            <person name="Cordum H."/>
            <person name="Wilson R."/>
            <person name="Cheng Z."/>
            <person name="Jin W."/>
            <person name="Jiang J."/>
            <person name="Leong S.A."/>
            <person name="Iwama H."/>
            <person name="Gojobori T."/>
            <person name="Itoh T."/>
            <person name="Niimura Y."/>
            <person name="Fujii Y."/>
            <person name="Habara T."/>
            <person name="Sakai H."/>
            <person name="Sato Y."/>
            <person name="Wilson G."/>
            <person name="Kumar K."/>
            <person name="McCouch S."/>
            <person name="Juretic N."/>
            <person name="Hoen D."/>
            <person name="Wright S."/>
            <person name="Bruskiewich R."/>
            <person name="Bureau T."/>
            <person name="Miyao A."/>
            <person name="Hirochika H."/>
            <person name="Nishikawa T."/>
            <person name="Kadowaki K."/>
            <person name="Sugiura M."/>
            <person name="Burr B."/>
            <person name="Sasaki T."/>
        </authorList>
    </citation>
    <scope>NUCLEOTIDE SEQUENCE [LARGE SCALE GENOMIC DNA]</scope>
    <source>
        <strain evidence="4">cv. Nipponbare</strain>
    </source>
</reference>
<reference evidence="2" key="1">
    <citation type="submission" date="2002-02" db="EMBL/GenBank/DDBJ databases">
        <title>Oryza sativa nipponbare(GA3) genomic DNA, chromosome 6, PAC clone:P0506C10.</title>
        <authorList>
            <person name="Sasaki T."/>
            <person name="Matsumoto T."/>
            <person name="Yamamoto K."/>
        </authorList>
    </citation>
    <scope>NUCLEOTIDE SEQUENCE</scope>
</reference>
<proteinExistence type="predicted"/>
<dbReference type="EMBL" id="AP004794">
    <property type="protein sequence ID" value="BAD54245.1"/>
    <property type="molecule type" value="Genomic_DNA"/>
</dbReference>